<evidence type="ECO:0000256" key="5">
    <source>
        <dbReference type="ARBA" id="ARBA00025782"/>
    </source>
</evidence>
<dbReference type="PANTHER" id="PTHR13871:SF96">
    <property type="entry name" value="THIOREDOXIN DOMAIN-CONTAINING PROTEIN"/>
    <property type="match status" value="1"/>
</dbReference>
<feature type="domain" description="Thioredoxin" evidence="8">
    <location>
        <begin position="320"/>
        <end position="465"/>
    </location>
</feature>
<dbReference type="PANTHER" id="PTHR13871">
    <property type="entry name" value="THIOREDOXIN"/>
    <property type="match status" value="1"/>
</dbReference>
<dbReference type="Pfam" id="PF13905">
    <property type="entry name" value="Thioredoxin_8"/>
    <property type="match status" value="3"/>
</dbReference>
<dbReference type="SUPFAM" id="SSF52833">
    <property type="entry name" value="Thioredoxin-like"/>
    <property type="match status" value="3"/>
</dbReference>
<sequence length="573" mass="64677">MAEEGNQVHDLNTVLCSSVRNFLVRNNGEEVKVETLKGKKVGLYFSASWCGPCQRFTPKLIEAYNELTPKGDFEIVFVSGDEDDEAFKEYFAKMPWLAIPYSDSETRDQLDEVFSVRGIPHLVILNESGKVSTDSGVEIIGEYGAEAYPFTEEKIKEIKEQEAVARREQPLKSVLLSHSRDYVLDHDGNKVSVTELEGKTVGLYFALSSFGACIAFTPKLIELYDKVKEKGENFEIVTIPLDDDEEAFKDAFKNIPGFSLPVGDKNCEKLVRYFELFTLPTVVILGPDGKTLHSNAAEAIEEHGSQAYPFTPEKFAELEEIEKAKLEAQTLESVLVSGDHDFVIGKEGKKVPVSDLVGKHVLLYFSAHWCPPCRAFTPKLVEVYKEIKSKVEAFEIIFISSDRDQNAFDEYFASMPWLALPFGDERKKSLSHLFKVRGIPMLVALGPTGKTITTETRELIMEHGASAFPFTNERLKEIEMEYEEMAKGWPEKLKHALHEEHELVLSKRQSYVCDSCKEGGQVWSFYCEQCDFDLHPKCALEEKEEKKPDAEAGTADEEKKEGWVCDGDVCRKA</sequence>
<comment type="catalytic activity">
    <reaction evidence="7">
        <text>[protein]-dithiol + NADP(+) = [protein]-disulfide + NADPH + H(+)</text>
        <dbReference type="Rhea" id="RHEA:18753"/>
        <dbReference type="Rhea" id="RHEA-COMP:10593"/>
        <dbReference type="Rhea" id="RHEA-COMP:10594"/>
        <dbReference type="ChEBI" id="CHEBI:15378"/>
        <dbReference type="ChEBI" id="CHEBI:29950"/>
        <dbReference type="ChEBI" id="CHEBI:50058"/>
        <dbReference type="ChEBI" id="CHEBI:57783"/>
        <dbReference type="ChEBI" id="CHEBI:58349"/>
        <dbReference type="EC" id="1.8.1.8"/>
    </reaction>
</comment>
<keyword evidence="10" id="KW-1185">Reference proteome</keyword>
<dbReference type="InterPro" id="IPR045870">
    <property type="entry name" value="TryX_NRX_thioredoxin_dom"/>
</dbReference>
<dbReference type="EMBL" id="OX459119">
    <property type="protein sequence ID" value="CAI9092923.1"/>
    <property type="molecule type" value="Genomic_DNA"/>
</dbReference>
<proteinExistence type="inferred from homology"/>
<evidence type="ECO:0000313" key="10">
    <source>
        <dbReference type="Proteomes" id="UP001161247"/>
    </source>
</evidence>
<evidence type="ECO:0000256" key="4">
    <source>
        <dbReference type="ARBA" id="ARBA00023027"/>
    </source>
</evidence>
<dbReference type="InterPro" id="IPR017937">
    <property type="entry name" value="Thioredoxin_CS"/>
</dbReference>
<dbReference type="SUPFAM" id="SSF57889">
    <property type="entry name" value="Cysteine-rich domain"/>
    <property type="match status" value="1"/>
</dbReference>
<comment type="similarity">
    <text evidence="5">Belongs to the nucleoredoxin family.</text>
</comment>
<dbReference type="CDD" id="cd03009">
    <property type="entry name" value="TryX_like_TryX_NRX"/>
    <property type="match status" value="2"/>
</dbReference>
<dbReference type="InterPro" id="IPR004146">
    <property type="entry name" value="DC1"/>
</dbReference>
<protein>
    <recommendedName>
        <fullName evidence="1">protein-disulfide reductase</fullName>
        <ecNumber evidence="1">1.8.1.8</ecNumber>
    </recommendedName>
</protein>
<dbReference type="PROSITE" id="PS51352">
    <property type="entry name" value="THIOREDOXIN_2"/>
    <property type="match status" value="2"/>
</dbReference>
<reference evidence="9" key="1">
    <citation type="submission" date="2023-03" db="EMBL/GenBank/DDBJ databases">
        <authorList>
            <person name="Julca I."/>
        </authorList>
    </citation>
    <scope>NUCLEOTIDE SEQUENCE</scope>
</reference>
<dbReference type="InterPro" id="IPR013766">
    <property type="entry name" value="Thioredoxin_domain"/>
</dbReference>
<evidence type="ECO:0000256" key="2">
    <source>
        <dbReference type="ARBA" id="ARBA00022737"/>
    </source>
</evidence>
<dbReference type="GO" id="GO:0004791">
    <property type="term" value="F:thioredoxin-disulfide reductase (NADPH) activity"/>
    <property type="evidence" value="ECO:0007669"/>
    <property type="project" value="InterPro"/>
</dbReference>
<dbReference type="AlphaFoldDB" id="A0AAV1CE32"/>
<evidence type="ECO:0000313" key="9">
    <source>
        <dbReference type="EMBL" id="CAI9092923.1"/>
    </source>
</evidence>
<dbReference type="FunFam" id="3.40.30.10:FF:000450">
    <property type="entry name" value="Probable nucleoredoxin 1"/>
    <property type="match status" value="1"/>
</dbReference>
<comment type="catalytic activity">
    <reaction evidence="6">
        <text>[protein]-dithiol + NAD(+) = [protein]-disulfide + NADH + H(+)</text>
        <dbReference type="Rhea" id="RHEA:18749"/>
        <dbReference type="Rhea" id="RHEA-COMP:10593"/>
        <dbReference type="Rhea" id="RHEA-COMP:10594"/>
        <dbReference type="ChEBI" id="CHEBI:15378"/>
        <dbReference type="ChEBI" id="CHEBI:29950"/>
        <dbReference type="ChEBI" id="CHEBI:50058"/>
        <dbReference type="ChEBI" id="CHEBI:57540"/>
        <dbReference type="ChEBI" id="CHEBI:57945"/>
        <dbReference type="EC" id="1.8.1.8"/>
    </reaction>
</comment>
<gene>
    <name evidence="9" type="ORF">OLC1_LOCUS4474</name>
</gene>
<keyword evidence="2" id="KW-0677">Repeat</keyword>
<dbReference type="Proteomes" id="UP001161247">
    <property type="component" value="Chromosome 2"/>
</dbReference>
<keyword evidence="3" id="KW-0560">Oxidoreductase</keyword>
<feature type="domain" description="Thioredoxin" evidence="8">
    <location>
        <begin position="1"/>
        <end position="160"/>
    </location>
</feature>
<dbReference type="InterPro" id="IPR046349">
    <property type="entry name" value="C1-like_sf"/>
</dbReference>
<dbReference type="EC" id="1.8.1.8" evidence="1"/>
<dbReference type="InterPro" id="IPR052259">
    <property type="entry name" value="Nucleoredoxin-like"/>
</dbReference>
<organism evidence="9 10">
    <name type="scientific">Oldenlandia corymbosa var. corymbosa</name>
    <dbReference type="NCBI Taxonomy" id="529605"/>
    <lineage>
        <taxon>Eukaryota</taxon>
        <taxon>Viridiplantae</taxon>
        <taxon>Streptophyta</taxon>
        <taxon>Embryophyta</taxon>
        <taxon>Tracheophyta</taxon>
        <taxon>Spermatophyta</taxon>
        <taxon>Magnoliopsida</taxon>
        <taxon>eudicotyledons</taxon>
        <taxon>Gunneridae</taxon>
        <taxon>Pentapetalae</taxon>
        <taxon>asterids</taxon>
        <taxon>lamiids</taxon>
        <taxon>Gentianales</taxon>
        <taxon>Rubiaceae</taxon>
        <taxon>Rubioideae</taxon>
        <taxon>Spermacoceae</taxon>
        <taxon>Hedyotis-Oldenlandia complex</taxon>
        <taxon>Oldenlandia</taxon>
    </lineage>
</organism>
<evidence type="ECO:0000259" key="8">
    <source>
        <dbReference type="PROSITE" id="PS51352"/>
    </source>
</evidence>
<name>A0AAV1CE32_OLDCO</name>
<evidence type="ECO:0000256" key="7">
    <source>
        <dbReference type="ARBA" id="ARBA00047804"/>
    </source>
</evidence>
<dbReference type="Pfam" id="PF03107">
    <property type="entry name" value="C1_2"/>
    <property type="match status" value="1"/>
</dbReference>
<keyword evidence="4" id="KW-0520">NAD</keyword>
<accession>A0AAV1CE32</accession>
<dbReference type="Gene3D" id="3.40.30.10">
    <property type="entry name" value="Glutaredoxin"/>
    <property type="match status" value="3"/>
</dbReference>
<dbReference type="InterPro" id="IPR036249">
    <property type="entry name" value="Thioredoxin-like_sf"/>
</dbReference>
<evidence type="ECO:0000256" key="3">
    <source>
        <dbReference type="ARBA" id="ARBA00023002"/>
    </source>
</evidence>
<evidence type="ECO:0000256" key="1">
    <source>
        <dbReference type="ARBA" id="ARBA00012612"/>
    </source>
</evidence>
<evidence type="ECO:0000256" key="6">
    <source>
        <dbReference type="ARBA" id="ARBA00047388"/>
    </source>
</evidence>
<dbReference type="InterPro" id="IPR012336">
    <property type="entry name" value="Thioredoxin-like_fold"/>
</dbReference>
<dbReference type="PROSITE" id="PS00194">
    <property type="entry name" value="THIOREDOXIN_1"/>
    <property type="match status" value="1"/>
</dbReference>